<dbReference type="AlphaFoldDB" id="A0A6I4U2C6"/>
<dbReference type="Proteomes" id="UP000429229">
    <property type="component" value="Unassembled WGS sequence"/>
</dbReference>
<keyword evidence="1" id="KW-0812">Transmembrane</keyword>
<name>A0A6I4U2C6_9SPHN</name>
<feature type="transmembrane region" description="Helical" evidence="1">
    <location>
        <begin position="26"/>
        <end position="49"/>
    </location>
</feature>
<evidence type="ECO:0000313" key="3">
    <source>
        <dbReference type="Proteomes" id="UP000429229"/>
    </source>
</evidence>
<keyword evidence="1" id="KW-0472">Membrane</keyword>
<dbReference type="Pfam" id="PF10617">
    <property type="entry name" value="DUF2474"/>
    <property type="match status" value="1"/>
</dbReference>
<organism evidence="2 3">
    <name type="scientific">Alteriqipengyuania halimionae</name>
    <dbReference type="NCBI Taxonomy" id="1926630"/>
    <lineage>
        <taxon>Bacteria</taxon>
        <taxon>Pseudomonadati</taxon>
        <taxon>Pseudomonadota</taxon>
        <taxon>Alphaproteobacteria</taxon>
        <taxon>Sphingomonadales</taxon>
        <taxon>Erythrobacteraceae</taxon>
        <taxon>Alteriqipengyuania</taxon>
    </lineage>
</organism>
<dbReference type="EMBL" id="WTYR01000001">
    <property type="protein sequence ID" value="MXP08622.1"/>
    <property type="molecule type" value="Genomic_DNA"/>
</dbReference>
<keyword evidence="1" id="KW-1133">Transmembrane helix</keyword>
<reference evidence="2 3" key="1">
    <citation type="submission" date="2019-12" db="EMBL/GenBank/DDBJ databases">
        <title>Genomic-based taxomic classification of the family Erythrobacteraceae.</title>
        <authorList>
            <person name="Xu L."/>
        </authorList>
    </citation>
    <scope>NUCLEOTIDE SEQUENCE [LARGE SCALE GENOMIC DNA]</scope>
    <source>
        <strain evidence="2 3">LMG 29519</strain>
    </source>
</reference>
<sequence>MAARPALKQQSDSAGDDAPLWKRLGWMALIWAGSVIALGAVAWVLRLWIA</sequence>
<gene>
    <name evidence="2" type="ORF">GRI68_00300</name>
</gene>
<evidence type="ECO:0000313" key="2">
    <source>
        <dbReference type="EMBL" id="MXP08622.1"/>
    </source>
</evidence>
<proteinExistence type="predicted"/>
<protein>
    <submittedName>
        <fullName evidence="2">DUF2474 family protein</fullName>
    </submittedName>
</protein>
<keyword evidence="3" id="KW-1185">Reference proteome</keyword>
<dbReference type="InterPro" id="IPR018895">
    <property type="entry name" value="DUF2474"/>
</dbReference>
<dbReference type="RefSeq" id="WP_160615160.1">
    <property type="nucleotide sequence ID" value="NZ_WTYR01000001.1"/>
</dbReference>
<evidence type="ECO:0000256" key="1">
    <source>
        <dbReference type="SAM" id="Phobius"/>
    </source>
</evidence>
<accession>A0A6I4U2C6</accession>
<comment type="caution">
    <text evidence="2">The sequence shown here is derived from an EMBL/GenBank/DDBJ whole genome shotgun (WGS) entry which is preliminary data.</text>
</comment>
<dbReference type="OrthoDB" id="6199137at2"/>